<feature type="compositionally biased region" description="Basic residues" evidence="1">
    <location>
        <begin position="33"/>
        <end position="44"/>
    </location>
</feature>
<reference evidence="3" key="1">
    <citation type="submission" date="2007-08" db="EMBL/GenBank/DDBJ databases">
        <title>Annotation of Burkholderia pseudomallei 1710a.</title>
        <authorList>
            <person name="Harkins D.M."/>
            <person name="DeShazer D."/>
            <person name="Woods D.E."/>
            <person name="Brinkac L.M."/>
            <person name="Brown K.A."/>
            <person name="Hung G.C."/>
            <person name="Tuanyok A."/>
            <person name="Zhang B."/>
            <person name="Nierman W.C."/>
        </authorList>
    </citation>
    <scope>NUCLEOTIDE SEQUENCE [LARGE SCALE GENOMIC DNA]</scope>
    <source>
        <strain evidence="3">1710a</strain>
    </source>
</reference>
<dbReference type="HOGENOM" id="CLU_2932433_0_0_4"/>
<gene>
    <name evidence="2" type="ORF">BURPS1710A_A2322</name>
</gene>
<evidence type="ECO:0000256" key="1">
    <source>
        <dbReference type="SAM" id="MobiDB-lite"/>
    </source>
</evidence>
<dbReference type="EMBL" id="CM000833">
    <property type="protein sequence ID" value="EET03024.1"/>
    <property type="molecule type" value="Genomic_DNA"/>
</dbReference>
<dbReference type="AlphaFoldDB" id="A0A0E1VSG4"/>
<protein>
    <submittedName>
        <fullName evidence="2">Uncharacterized protein</fullName>
    </submittedName>
</protein>
<reference evidence="2 3" key="2">
    <citation type="submission" date="2009-05" db="EMBL/GenBank/DDBJ databases">
        <authorList>
            <person name="Harkins D.M."/>
            <person name="DeShazer D."/>
            <person name="Woods D.E."/>
            <person name="Brinkac L.M."/>
            <person name="Brown K.A."/>
            <person name="Hung G.C."/>
            <person name="Tuanyok A."/>
            <person name="Zhang B."/>
            <person name="Nierman W.C."/>
        </authorList>
    </citation>
    <scope>NUCLEOTIDE SEQUENCE [LARGE SCALE GENOMIC DNA]</scope>
    <source>
        <strain evidence="2 3">1710a</strain>
    </source>
</reference>
<dbReference type="RefSeq" id="WP_004529452.1">
    <property type="nucleotide sequence ID" value="NZ_CM000833.1"/>
</dbReference>
<evidence type="ECO:0000313" key="3">
    <source>
        <dbReference type="Proteomes" id="UP000001812"/>
    </source>
</evidence>
<organism evidence="2 3">
    <name type="scientific">Burkholderia pseudomallei 1710a</name>
    <dbReference type="NCBI Taxonomy" id="320371"/>
    <lineage>
        <taxon>Bacteria</taxon>
        <taxon>Pseudomonadati</taxon>
        <taxon>Pseudomonadota</taxon>
        <taxon>Betaproteobacteria</taxon>
        <taxon>Burkholderiales</taxon>
        <taxon>Burkholderiaceae</taxon>
        <taxon>Burkholderia</taxon>
        <taxon>pseudomallei group</taxon>
    </lineage>
</organism>
<name>A0A0E1VSG4_BURPE</name>
<dbReference type="Proteomes" id="UP000001812">
    <property type="component" value="Chromosome II"/>
</dbReference>
<feature type="region of interest" description="Disordered" evidence="1">
    <location>
        <begin position="17"/>
        <end position="44"/>
    </location>
</feature>
<proteinExistence type="predicted"/>
<evidence type="ECO:0000313" key="2">
    <source>
        <dbReference type="EMBL" id="EET03024.1"/>
    </source>
</evidence>
<sequence length="60" mass="6547">MPAHFFQAVVKRGPRLARRPRGGRGAPRGTPLAHRRASRVRGTGRRLAAGASLHRRIIAS</sequence>
<accession>A0A0E1VSG4</accession>